<keyword evidence="1" id="KW-0472">Membrane</keyword>
<evidence type="ECO:0000256" key="1">
    <source>
        <dbReference type="SAM" id="Phobius"/>
    </source>
</evidence>
<evidence type="ECO:0000313" key="4">
    <source>
        <dbReference type="Proteomes" id="UP000199659"/>
    </source>
</evidence>
<dbReference type="Pfam" id="PF13672">
    <property type="entry name" value="PP2C_2"/>
    <property type="match status" value="1"/>
</dbReference>
<name>A0A1I6L1T9_9FIRM</name>
<feature type="transmembrane region" description="Helical" evidence="1">
    <location>
        <begin position="6"/>
        <end position="27"/>
    </location>
</feature>
<dbReference type="SUPFAM" id="SSF81606">
    <property type="entry name" value="PP2C-like"/>
    <property type="match status" value="1"/>
</dbReference>
<protein>
    <submittedName>
        <fullName evidence="3">Serine/threonine protein phosphatase PrpC</fullName>
    </submittedName>
</protein>
<proteinExistence type="predicted"/>
<dbReference type="OrthoDB" id="9801841at2"/>
<feature type="domain" description="PPM-type phosphatase" evidence="2">
    <location>
        <begin position="42"/>
        <end position="280"/>
    </location>
</feature>
<keyword evidence="1" id="KW-1133">Transmembrane helix</keyword>
<dbReference type="CDD" id="cd00143">
    <property type="entry name" value="PP2Cc"/>
    <property type="match status" value="1"/>
</dbReference>
<dbReference type="SMART" id="SM00331">
    <property type="entry name" value="PP2C_SIG"/>
    <property type="match status" value="1"/>
</dbReference>
<dbReference type="InterPro" id="IPR001932">
    <property type="entry name" value="PPM-type_phosphatase-like_dom"/>
</dbReference>
<reference evidence="3 4" key="1">
    <citation type="submission" date="2016-10" db="EMBL/GenBank/DDBJ databases">
        <authorList>
            <person name="de Groot N.N."/>
        </authorList>
    </citation>
    <scope>NUCLEOTIDE SEQUENCE [LARGE SCALE GENOMIC DNA]</scope>
    <source>
        <strain evidence="3 4">743A</strain>
    </source>
</reference>
<dbReference type="STRING" id="37658.SAMN05661086_03003"/>
<sequence length="283" mass="31494">MISQTVIIAILIIFLAALVAFSLFLRINGGFIKKKPKGSGIDLGNAQYIGTREKQDDSFATYVSPYGTLAIVADGIGGFLNGHLASKIAVDTYLSEFKKNDVTGNINYYFQHASKTANYEIRKKFEDIPCGTTVVGTILIKNDLYWVSVGDSIIALFRDGRIIPINRKQNVENWLEDQYFSGKISREDALDHPQSRRLMNYVGYDGFEGAEVSPRPVTLQKGDKVLLYSDGIETLNQIELETLLSRKKASANDLAEDIIDAIKRKNVKSKDNATIIIMSINKI</sequence>
<dbReference type="SMART" id="SM00332">
    <property type="entry name" value="PP2Cc"/>
    <property type="match status" value="1"/>
</dbReference>
<dbReference type="InterPro" id="IPR036457">
    <property type="entry name" value="PPM-type-like_dom_sf"/>
</dbReference>
<gene>
    <name evidence="3" type="ORF">SAMN05661086_03003</name>
</gene>
<keyword evidence="1" id="KW-0812">Transmembrane</keyword>
<dbReference type="PROSITE" id="PS51746">
    <property type="entry name" value="PPM_2"/>
    <property type="match status" value="1"/>
</dbReference>
<dbReference type="Gene3D" id="3.60.40.10">
    <property type="entry name" value="PPM-type phosphatase domain"/>
    <property type="match status" value="1"/>
</dbReference>
<dbReference type="EMBL" id="FOYZ01000012">
    <property type="protein sequence ID" value="SFR97473.1"/>
    <property type="molecule type" value="Genomic_DNA"/>
</dbReference>
<evidence type="ECO:0000313" key="3">
    <source>
        <dbReference type="EMBL" id="SFR97473.1"/>
    </source>
</evidence>
<organism evidence="3 4">
    <name type="scientific">Anaeromicropila populeti</name>
    <dbReference type="NCBI Taxonomy" id="37658"/>
    <lineage>
        <taxon>Bacteria</taxon>
        <taxon>Bacillati</taxon>
        <taxon>Bacillota</taxon>
        <taxon>Clostridia</taxon>
        <taxon>Lachnospirales</taxon>
        <taxon>Lachnospiraceae</taxon>
        <taxon>Anaeromicropila</taxon>
    </lineage>
</organism>
<dbReference type="RefSeq" id="WP_092562438.1">
    <property type="nucleotide sequence ID" value="NZ_FOYZ01000012.1"/>
</dbReference>
<evidence type="ECO:0000259" key="2">
    <source>
        <dbReference type="PROSITE" id="PS51746"/>
    </source>
</evidence>
<accession>A0A1I6L1T9</accession>
<dbReference type="Proteomes" id="UP000199659">
    <property type="component" value="Unassembled WGS sequence"/>
</dbReference>
<keyword evidence="4" id="KW-1185">Reference proteome</keyword>
<dbReference type="AlphaFoldDB" id="A0A1I6L1T9"/>